<dbReference type="InterPro" id="IPR023380">
    <property type="entry name" value="DsbB-like_sf"/>
</dbReference>
<keyword evidence="9 16" id="KW-0560">Oxidoreductase</keyword>
<keyword evidence="13 16" id="KW-0676">Redox-active center</keyword>
<dbReference type="eggNOG" id="COG1495">
    <property type="taxonomic scope" value="Bacteria"/>
</dbReference>
<evidence type="ECO:0000256" key="11">
    <source>
        <dbReference type="ARBA" id="ARBA00023157"/>
    </source>
</evidence>
<feature type="transmembrane region" description="Helical" evidence="17">
    <location>
        <begin position="165"/>
        <end position="186"/>
    </location>
</feature>
<comment type="subcellular location">
    <subcellularLocation>
        <location evidence="1 16">Cell inner membrane</location>
        <topology evidence="1 16">Multi-pass membrane protein</topology>
    </subcellularLocation>
</comment>
<organism evidence="18 19">
    <name type="scientific">Pantoea ananatis (strain AJ13355)</name>
    <dbReference type="NCBI Taxonomy" id="932677"/>
    <lineage>
        <taxon>Bacteria</taxon>
        <taxon>Pseudomonadati</taxon>
        <taxon>Pseudomonadota</taxon>
        <taxon>Gammaproteobacteria</taxon>
        <taxon>Enterobacterales</taxon>
        <taxon>Erwiniaceae</taxon>
        <taxon>Pantoea</taxon>
    </lineage>
</organism>
<keyword evidence="3 16" id="KW-0813">Transport</keyword>
<evidence type="ECO:0000256" key="5">
    <source>
        <dbReference type="ARBA" id="ARBA00022519"/>
    </source>
</evidence>
<sequence>MARSDFWFTLRGINVYRECNMLRYLNQCSRGRGAWLLLALSALALELTALWFQYGLGFKPCVMCIYVRCALFGVVAAGLIGFLLPRSPLRLVAILVWIYSAWEGLRLSYEHTMILLHPNPFVTCDFAARFPTWLPLDKWLPSVFVASGDCSDRGWEFLSLSMPQWMIGVFAAYLLVGILVLIAQPLKPKRRDLFGR</sequence>
<comment type="function">
    <text evidence="16">Required for disulfide bond formation in some periplasmic proteins. Acts by oxidizing the DsbA protein.</text>
</comment>
<dbReference type="HAMAP" id="MF_00286">
    <property type="entry name" value="DsbB"/>
    <property type="match status" value="1"/>
</dbReference>
<keyword evidence="4 16" id="KW-1003">Cell membrane</keyword>
<dbReference type="AlphaFoldDB" id="A0A0H3L0Z0"/>
<keyword evidence="5 16" id="KW-0997">Cell inner membrane</keyword>
<evidence type="ECO:0000256" key="1">
    <source>
        <dbReference type="ARBA" id="ARBA00004429"/>
    </source>
</evidence>
<evidence type="ECO:0000256" key="6">
    <source>
        <dbReference type="ARBA" id="ARBA00022692"/>
    </source>
</evidence>
<feature type="topological domain" description="Cytoplasmic" evidence="16">
    <location>
        <begin position="1"/>
        <end position="34"/>
    </location>
</feature>
<keyword evidence="7 16" id="KW-0249">Electron transport</keyword>
<evidence type="ECO:0000256" key="16">
    <source>
        <dbReference type="HAMAP-Rule" id="MF_00286"/>
    </source>
</evidence>
<feature type="topological domain" description="Cytoplasmic" evidence="16">
    <location>
        <begin position="86"/>
        <end position="91"/>
    </location>
</feature>
<keyword evidence="11 16" id="KW-1015">Disulfide bond</keyword>
<evidence type="ECO:0000256" key="9">
    <source>
        <dbReference type="ARBA" id="ARBA00023002"/>
    </source>
</evidence>
<comment type="similarity">
    <text evidence="2 16">Belongs to the DsbB family.</text>
</comment>
<dbReference type="InterPro" id="IPR003752">
    <property type="entry name" value="DiS_bond_form_DsbB/BdbC"/>
</dbReference>
<dbReference type="GO" id="GO:0015035">
    <property type="term" value="F:protein-disulfide reductase activity"/>
    <property type="evidence" value="ECO:0007669"/>
    <property type="project" value="UniProtKB-UniRule"/>
</dbReference>
<evidence type="ECO:0000313" key="18">
    <source>
        <dbReference type="EMBL" id="BAK11525.1"/>
    </source>
</evidence>
<accession>A0A0H3L0Z0</accession>
<dbReference type="Gene3D" id="1.20.1550.10">
    <property type="entry name" value="DsbB-like"/>
    <property type="match status" value="1"/>
</dbReference>
<dbReference type="InterPro" id="IPR050183">
    <property type="entry name" value="DsbB"/>
</dbReference>
<dbReference type="SUPFAM" id="SSF158442">
    <property type="entry name" value="DsbB-like"/>
    <property type="match status" value="1"/>
</dbReference>
<dbReference type="PANTHER" id="PTHR36570">
    <property type="entry name" value="DISULFIDE BOND FORMATION PROTEIN B"/>
    <property type="match status" value="1"/>
</dbReference>
<dbReference type="Proteomes" id="UP000006690">
    <property type="component" value="Chromosome"/>
</dbReference>
<dbReference type="PATRIC" id="fig|932677.3.peg.1683"/>
<feature type="transmembrane region" description="Helical" evidence="17">
    <location>
        <begin position="33"/>
        <end position="53"/>
    </location>
</feature>
<dbReference type="InterPro" id="IPR022920">
    <property type="entry name" value="Disulphide_bond_form_DsbB"/>
</dbReference>
<dbReference type="HOGENOM" id="CLU_098660_2_0_6"/>
<evidence type="ECO:0000256" key="4">
    <source>
        <dbReference type="ARBA" id="ARBA00022475"/>
    </source>
</evidence>
<evidence type="ECO:0000256" key="10">
    <source>
        <dbReference type="ARBA" id="ARBA00023136"/>
    </source>
</evidence>
<dbReference type="PANTHER" id="PTHR36570:SF2">
    <property type="entry name" value="DISULFIDE BOND FORMATION PROTEIN B"/>
    <property type="match status" value="1"/>
</dbReference>
<reference evidence="19" key="1">
    <citation type="journal article" date="2012" name="Appl. Microbiol. Biotechnol.">
        <title>The complete genome sequence of Pantoea ananatis AJ13355, an organism with great biotechnological potential.</title>
        <authorList>
            <person name="Hara Y."/>
            <person name="Kadotani N."/>
            <person name="Izui H."/>
            <person name="Katashkina J.I."/>
            <person name="Kuvaeva T.M."/>
            <person name="Andreeva I.G."/>
            <person name="Golubeva L.I."/>
            <person name="Malko D.B."/>
            <person name="Makeev V.J."/>
            <person name="Mashko S.V."/>
            <person name="Kozlov Y.I."/>
        </authorList>
    </citation>
    <scope>NUCLEOTIDE SEQUENCE [LARGE SCALE GENOMIC DNA]</scope>
    <source>
        <strain evidence="19">AJ13355</strain>
    </source>
</reference>
<dbReference type="KEGG" id="paj:PAJ_1445"/>
<evidence type="ECO:0000256" key="8">
    <source>
        <dbReference type="ARBA" id="ARBA00022989"/>
    </source>
</evidence>
<keyword evidence="6 16" id="KW-0812">Transmembrane</keyword>
<protein>
    <recommendedName>
        <fullName evidence="14 16">Disulfide bond formation protein B</fullName>
    </recommendedName>
    <alternativeName>
        <fullName evidence="15 16">Disulfide oxidoreductase</fullName>
    </alternativeName>
</protein>
<keyword evidence="12 16" id="KW-0143">Chaperone</keyword>
<feature type="disulfide bond" description="Redox-active" evidence="16">
    <location>
        <begin position="124"/>
        <end position="150"/>
    </location>
</feature>
<evidence type="ECO:0000256" key="3">
    <source>
        <dbReference type="ARBA" id="ARBA00022448"/>
    </source>
</evidence>
<name>A0A0H3L0Z0_PANAA</name>
<feature type="disulfide bond" description="Redox-active" evidence="16">
    <location>
        <begin position="61"/>
        <end position="64"/>
    </location>
</feature>
<evidence type="ECO:0000256" key="15">
    <source>
        <dbReference type="ARBA" id="ARBA00078587"/>
    </source>
</evidence>
<gene>
    <name evidence="16 18" type="primary">dsbB</name>
    <name evidence="18" type="ordered locus">PAJ_1445</name>
</gene>
<feature type="topological domain" description="Periplasmic" evidence="16">
    <location>
        <begin position="52"/>
        <end position="69"/>
    </location>
</feature>
<evidence type="ECO:0000256" key="14">
    <source>
        <dbReference type="ARBA" id="ARBA00068851"/>
    </source>
</evidence>
<dbReference type="GO" id="GO:0009055">
    <property type="term" value="F:electron transfer activity"/>
    <property type="evidence" value="ECO:0007669"/>
    <property type="project" value="UniProtKB-UniRule"/>
</dbReference>
<dbReference type="EMBL" id="AP012032">
    <property type="protein sequence ID" value="BAK11525.1"/>
    <property type="molecule type" value="Genomic_DNA"/>
</dbReference>
<evidence type="ECO:0000256" key="7">
    <source>
        <dbReference type="ARBA" id="ARBA00022982"/>
    </source>
</evidence>
<evidence type="ECO:0000313" key="19">
    <source>
        <dbReference type="Proteomes" id="UP000006690"/>
    </source>
</evidence>
<dbReference type="GO" id="GO:0006457">
    <property type="term" value="P:protein folding"/>
    <property type="evidence" value="ECO:0007669"/>
    <property type="project" value="InterPro"/>
</dbReference>
<dbReference type="FunFam" id="1.20.1550.10:FF:000001">
    <property type="entry name" value="Disulfide bond formation protein B"/>
    <property type="match status" value="1"/>
</dbReference>
<dbReference type="GO" id="GO:0005886">
    <property type="term" value="C:plasma membrane"/>
    <property type="evidence" value="ECO:0007669"/>
    <property type="project" value="UniProtKB-SubCell"/>
</dbReference>
<proteinExistence type="inferred from homology"/>
<evidence type="ECO:0000256" key="17">
    <source>
        <dbReference type="SAM" id="Phobius"/>
    </source>
</evidence>
<keyword evidence="8 16" id="KW-1133">Transmembrane helix</keyword>
<evidence type="ECO:0000256" key="12">
    <source>
        <dbReference type="ARBA" id="ARBA00023186"/>
    </source>
</evidence>
<feature type="topological domain" description="Periplasmic" evidence="16">
    <location>
        <begin position="110"/>
        <end position="164"/>
    </location>
</feature>
<dbReference type="NCBIfam" id="NF002485">
    <property type="entry name" value="PRK01749.1"/>
    <property type="match status" value="1"/>
</dbReference>
<feature type="topological domain" description="Cytoplasmic" evidence="16">
    <location>
        <begin position="184"/>
        <end position="196"/>
    </location>
</feature>
<feature type="transmembrane region" description="Helical" evidence="17">
    <location>
        <begin position="65"/>
        <end position="84"/>
    </location>
</feature>
<dbReference type="Pfam" id="PF02600">
    <property type="entry name" value="DsbB"/>
    <property type="match status" value="1"/>
</dbReference>
<keyword evidence="10 16" id="KW-0472">Membrane</keyword>
<evidence type="ECO:0000256" key="13">
    <source>
        <dbReference type="ARBA" id="ARBA00023284"/>
    </source>
</evidence>
<evidence type="ECO:0000256" key="2">
    <source>
        <dbReference type="ARBA" id="ARBA00008823"/>
    </source>
</evidence>
<feature type="transmembrane region" description="Helical" evidence="17">
    <location>
        <begin position="91"/>
        <end position="109"/>
    </location>
</feature>